<proteinExistence type="predicted"/>
<keyword evidence="2" id="KW-1185">Reference proteome</keyword>
<dbReference type="RefSeq" id="WP_198125884.1">
    <property type="nucleotide sequence ID" value="NZ_JAECZC010000033.1"/>
</dbReference>
<name>A0A8J7HR79_9NOST</name>
<evidence type="ECO:0008006" key="3">
    <source>
        <dbReference type="Google" id="ProtNLM"/>
    </source>
</evidence>
<dbReference type="PROSITE" id="PS51257">
    <property type="entry name" value="PROKAR_LIPOPROTEIN"/>
    <property type="match status" value="1"/>
</dbReference>
<sequence>MQRAFKQTAILSATAAIAILFTGCGESKVTQCNKIINVANQAATIGQEISTNSKSEKGSKSLTEAATKIDKIANDMKAVEVKDEKLQGFQGRFLKLYQDSSKALRDTAGALDKKNLKAATGFLATLKNTTNQESAIVKEINGYCSGK</sequence>
<organism evidence="1 2">
    <name type="scientific">Amazonocrinis nigriterrae CENA67</name>
    <dbReference type="NCBI Taxonomy" id="2794033"/>
    <lineage>
        <taxon>Bacteria</taxon>
        <taxon>Bacillati</taxon>
        <taxon>Cyanobacteriota</taxon>
        <taxon>Cyanophyceae</taxon>
        <taxon>Nostocales</taxon>
        <taxon>Nostocaceae</taxon>
        <taxon>Amazonocrinis</taxon>
        <taxon>Amazonocrinis nigriterrae</taxon>
    </lineage>
</organism>
<comment type="caution">
    <text evidence="1">The sequence shown here is derived from an EMBL/GenBank/DDBJ whole genome shotgun (WGS) entry which is preliminary data.</text>
</comment>
<dbReference type="AlphaFoldDB" id="A0A8J7HR79"/>
<accession>A0A8J7HR79</accession>
<gene>
    <name evidence="1" type="ORF">I8748_17830</name>
</gene>
<evidence type="ECO:0000313" key="1">
    <source>
        <dbReference type="EMBL" id="MBH8564022.1"/>
    </source>
</evidence>
<protein>
    <recommendedName>
        <fullName evidence="3">Lipoprotein</fullName>
    </recommendedName>
</protein>
<reference evidence="1 2" key="1">
    <citation type="journal article" date="2021" name="Int. J. Syst. Evol. Microbiol.">
        <title>Amazonocrinis nigriterrae gen. nov., sp. nov., Atlanticothrix silvestris gen. nov., sp. nov. and Dendronalium phyllosphericum gen. nov., sp. nov., nostocacean cyanobacteria from Brazilian environments.</title>
        <authorList>
            <person name="Alvarenga D.O."/>
            <person name="Andreote A.P.D."/>
            <person name="Branco L.H.Z."/>
            <person name="Delbaje E."/>
            <person name="Cruz R.B."/>
            <person name="Varani A.M."/>
            <person name="Fiore M.F."/>
        </authorList>
    </citation>
    <scope>NUCLEOTIDE SEQUENCE [LARGE SCALE GENOMIC DNA]</scope>
    <source>
        <strain evidence="1 2">CENA67</strain>
    </source>
</reference>
<dbReference type="EMBL" id="JAECZC010000033">
    <property type="protein sequence ID" value="MBH8564022.1"/>
    <property type="molecule type" value="Genomic_DNA"/>
</dbReference>
<dbReference type="Proteomes" id="UP000632766">
    <property type="component" value="Unassembled WGS sequence"/>
</dbReference>
<evidence type="ECO:0000313" key="2">
    <source>
        <dbReference type="Proteomes" id="UP000632766"/>
    </source>
</evidence>